<name>A0A9W7ZST3_9FUNG</name>
<dbReference type="InterPro" id="IPR024077">
    <property type="entry name" value="Neurolysin/TOP_dom2"/>
</dbReference>
<dbReference type="Proteomes" id="UP001150538">
    <property type="component" value="Unassembled WGS sequence"/>
</dbReference>
<accession>A0A9W7ZST3</accession>
<evidence type="ECO:0000313" key="1">
    <source>
        <dbReference type="EMBL" id="KAJ1915352.1"/>
    </source>
</evidence>
<dbReference type="SUPFAM" id="SSF55486">
    <property type="entry name" value="Metalloproteases ('zincins'), catalytic domain"/>
    <property type="match status" value="1"/>
</dbReference>
<sequence>MSNRKTYIDLLLDSLQSAMPSGQDLSTDNMPDFDAILDALHDFSLESIKLSSFSISKLVADYDDYCKKVEFVEGIQNAADILEILHPNSYASEYFRLLSLRITEILYTEESNAEFLKAIQKYICETEKIGSSESKENLKKAKVFLKIFDLYNVKFGKNTNFMQYSKHFKDVLNDMSELEDNHDEIVRLMHSEEESDRRNIWMDLREKIGYTLYIKLVHDLNLLSKKGLNYRDGFDYMLDCNLLQKRKKLMREVDSMIEAIKPQYKKLMREISKENANGDSTDASNSSEAPLIKVWDFTYLYGKFATSEDFLLENAVKGGVYTLPQTIYQALWVFEMFTGYNINCDNSKKHFVWADHVKKYIVTDRSDGNPQMYIYADFYRNGRSEDPQFKYLGGDTDNSSIPCIVIYLPVIEESSQNFQSANIRFSGVEHIFEIFGKITYYTLFKPKFLGNHKSPENTRTMETPGFKLELFKHMFKHFIYEPLVLWKITIDDHDLRMSMPGSQDLSFELVSSQLKLARTYDTIIEGMNTLAQWKFAEHMFSVVDSDEFPKAQLYEKYHEFCNKYLLLDFDVNEITNPFGESFDPLSLVILPDEYFNFYAKLVYANIYYKLKQKCRNENYMFQELKCFTEKLCDNIRSNGENGKVLNYRALVEKSLESKIEIDIFNKYDDAKAKGETSFGKD</sequence>
<evidence type="ECO:0008006" key="3">
    <source>
        <dbReference type="Google" id="ProtNLM"/>
    </source>
</evidence>
<dbReference type="Gene3D" id="3.40.390.10">
    <property type="entry name" value="Collagenase (Catalytic Domain)"/>
    <property type="match status" value="1"/>
</dbReference>
<dbReference type="InterPro" id="IPR024079">
    <property type="entry name" value="MetalloPept_cat_dom_sf"/>
</dbReference>
<proteinExistence type="predicted"/>
<organism evidence="1 2">
    <name type="scientific">Mycoemilia scoparia</name>
    <dbReference type="NCBI Taxonomy" id="417184"/>
    <lineage>
        <taxon>Eukaryota</taxon>
        <taxon>Fungi</taxon>
        <taxon>Fungi incertae sedis</taxon>
        <taxon>Zoopagomycota</taxon>
        <taxon>Kickxellomycotina</taxon>
        <taxon>Kickxellomycetes</taxon>
        <taxon>Kickxellales</taxon>
        <taxon>Kickxellaceae</taxon>
        <taxon>Mycoemilia</taxon>
    </lineage>
</organism>
<comment type="caution">
    <text evidence="1">The sequence shown here is derived from an EMBL/GenBank/DDBJ whole genome shotgun (WGS) entry which is preliminary data.</text>
</comment>
<dbReference type="Gene3D" id="1.10.1370.10">
    <property type="entry name" value="Neurolysin, domain 3"/>
    <property type="match status" value="1"/>
</dbReference>
<dbReference type="GO" id="GO:0008237">
    <property type="term" value="F:metallopeptidase activity"/>
    <property type="evidence" value="ECO:0007669"/>
    <property type="project" value="InterPro"/>
</dbReference>
<dbReference type="EMBL" id="JANBPU010000150">
    <property type="protein sequence ID" value="KAJ1915352.1"/>
    <property type="molecule type" value="Genomic_DNA"/>
</dbReference>
<reference evidence="1" key="1">
    <citation type="submission" date="2022-07" db="EMBL/GenBank/DDBJ databases">
        <title>Phylogenomic reconstructions and comparative analyses of Kickxellomycotina fungi.</title>
        <authorList>
            <person name="Reynolds N.K."/>
            <person name="Stajich J.E."/>
            <person name="Barry K."/>
            <person name="Grigoriev I.V."/>
            <person name="Crous P."/>
            <person name="Smith M.E."/>
        </authorList>
    </citation>
    <scope>NUCLEOTIDE SEQUENCE</scope>
    <source>
        <strain evidence="1">NBRC 100468</strain>
    </source>
</reference>
<evidence type="ECO:0000313" key="2">
    <source>
        <dbReference type="Proteomes" id="UP001150538"/>
    </source>
</evidence>
<dbReference type="AlphaFoldDB" id="A0A9W7ZST3"/>
<gene>
    <name evidence="1" type="ORF">H4219_004368</name>
</gene>
<keyword evidence="2" id="KW-1185">Reference proteome</keyword>
<protein>
    <recommendedName>
        <fullName evidence="3">Peptidase M3A/M3B catalytic domain-containing protein</fullName>
    </recommendedName>
</protein>